<organism evidence="1">
    <name type="scientific">marine sediment metagenome</name>
    <dbReference type="NCBI Taxonomy" id="412755"/>
    <lineage>
        <taxon>unclassified sequences</taxon>
        <taxon>metagenomes</taxon>
        <taxon>ecological metagenomes</taxon>
    </lineage>
</organism>
<name>X0XNA2_9ZZZZ</name>
<gene>
    <name evidence="1" type="ORF">S01H1_69041</name>
</gene>
<dbReference type="EMBL" id="BARS01045810">
    <property type="protein sequence ID" value="GAG36822.1"/>
    <property type="molecule type" value="Genomic_DNA"/>
</dbReference>
<evidence type="ECO:0000313" key="1">
    <source>
        <dbReference type="EMBL" id="GAG36822.1"/>
    </source>
</evidence>
<protein>
    <submittedName>
        <fullName evidence="1">Uncharacterized protein</fullName>
    </submittedName>
</protein>
<accession>X0XNA2</accession>
<proteinExistence type="predicted"/>
<sequence length="69" mass="8016">MIIKRDEIVGYWNDGAIICTECADKDWDDATQEEIITQDELERVQGNGEEMYCDECHEKLPVLPEDKPQ</sequence>
<comment type="caution">
    <text evidence="1">The sequence shown here is derived from an EMBL/GenBank/DDBJ whole genome shotgun (WGS) entry which is preliminary data.</text>
</comment>
<feature type="non-terminal residue" evidence="1">
    <location>
        <position position="69"/>
    </location>
</feature>
<dbReference type="AlphaFoldDB" id="X0XNA2"/>
<reference evidence="1" key="1">
    <citation type="journal article" date="2014" name="Front. Microbiol.">
        <title>High frequency of phylogenetically diverse reductive dehalogenase-homologous genes in deep subseafloor sedimentary metagenomes.</title>
        <authorList>
            <person name="Kawai M."/>
            <person name="Futagami T."/>
            <person name="Toyoda A."/>
            <person name="Takaki Y."/>
            <person name="Nishi S."/>
            <person name="Hori S."/>
            <person name="Arai W."/>
            <person name="Tsubouchi T."/>
            <person name="Morono Y."/>
            <person name="Uchiyama I."/>
            <person name="Ito T."/>
            <person name="Fujiyama A."/>
            <person name="Inagaki F."/>
            <person name="Takami H."/>
        </authorList>
    </citation>
    <scope>NUCLEOTIDE SEQUENCE</scope>
    <source>
        <strain evidence="1">Expedition CK06-06</strain>
    </source>
</reference>